<feature type="compositionally biased region" description="Polar residues" evidence="7">
    <location>
        <begin position="397"/>
        <end position="413"/>
    </location>
</feature>
<reference evidence="9" key="4">
    <citation type="submission" date="2025-09" db="UniProtKB">
        <authorList>
            <consortium name="Ensembl"/>
        </authorList>
    </citation>
    <scope>IDENTIFICATION</scope>
    <source>
        <strain evidence="9">HSOK</strain>
    </source>
</reference>
<feature type="compositionally biased region" description="Basic and acidic residues" evidence="7">
    <location>
        <begin position="494"/>
        <end position="507"/>
    </location>
</feature>
<dbReference type="PANTHER" id="PTHR12372">
    <property type="entry name" value="PECANEX"/>
    <property type="match status" value="1"/>
</dbReference>
<dbReference type="Ensembl" id="ENSORLT00015014835.1">
    <property type="protein sequence ID" value="ENSORLP00015000140.1"/>
    <property type="gene ID" value="ENSORLG00015023153.1"/>
</dbReference>
<feature type="compositionally biased region" description="Low complexity" evidence="7">
    <location>
        <begin position="1899"/>
        <end position="1969"/>
    </location>
</feature>
<evidence type="ECO:0000256" key="6">
    <source>
        <dbReference type="RuleBase" id="RU367089"/>
    </source>
</evidence>
<feature type="compositionally biased region" description="Low complexity" evidence="7">
    <location>
        <begin position="1856"/>
        <end position="1865"/>
    </location>
</feature>
<proteinExistence type="inferred from homology"/>
<sequence>MGSQTLQILRQGVWASVTGGWYYDPDQNTFVNASHLYIWLFLLCFPFTLYMALPPTTLIVGIYCCVIGAMFLLLKTVNYRLHHALDEGEVVEHRAKETLGCRGGSDGAATRREDSNGPDPGGGVEMARFIRQETPPVDCSSRNSYIGMESNHQLLSDAKMYCLVANDSFASLQPSTSLCPSELSREPADLCSSATHHFSLSHPTCDAEAAAHSSVQPQTFRKELHARGLPRTSSSAGSAFPDPSLPDFALYPPPRRGGLDPVCELEAARPQTCDGGGAEQPSTSGLECRRHKEALRVARSASREAGEGTSGLYQAEAGSGKGGGAKSRRGERSVDSLRSLSTRSSGSTESYCSGTDRDTNSTVSSFHSEQTSSTHVESLLSFSGDEHRGAAAPADGRTSSLCSISSQGFSNLPSREANRNPHANELTAKQTAEAPPSTSQELGKPSGDPQDMRTSADGSAGVPSPDQDKEDVDEESANVVQRTSSLSTGCSGRRQSEKKRASSLDVSRRRDYAFVRGTTKPCSAVFAGGGDEDSSDHSELSLASSLHSAHHRSTDSSSSATSRSCHSPEAHFRALKAKHAIFRRERSTFRRQAVRRRHNAGSNPTPPTSLIGSPLLQEALSQASQPSTSQVKSQPSRTPSQVTVLSTSASLLARNGSTHLEGCQDKASTVGATSLQDDFKFTPSLYEAGGCDMSLVSFEPATRRASNNPESDSHLSSSTSVRFCPHDLIRLNRLLTMDPDLLEQHDGDVSPELQDGPAGQQGPVASAAAGRVQQYYRLWLLPCLRIGLRFDRLTLLALFDNREVLENVLAVLLAVLVAFLGSVLLIHGFFTDIWVFQFCLVIASCQYSLLKSVQPDSSSPRHGHNRIIAYSRPVYFCLCCSLIWLLDYSSLRTASTRFTLYGVALTSSLLLASARDLVIFTLCFPVVFFVGLLPQVNTFVMYLFEQLDIHVFGGNSTSLLSALYSILRSIVAVALLYGFCYGALKETWEPHHIPVLFSVFCGLLVALSYHLSRQSSDPSVLSLIQSKMLPNLRDKNPEDPLSEVQDPLPEKLRASVNERLQSDLIVCVVIAVLYFAIHVSTVFIALQPFLSYVLYALLGAVGLLTHYLLPQVRKQLPWFCFSHPLLKTKEYYQFEVRAAHVMWFEKLHVWLLFVEKNVLYPLVILNELSGSARELASPKKLDTVGALMITIAGLKLLRSSYSSPTYQYVTILFTVLFFTFDFRHLSETLLLDLFLMSILFSKLWELVYKLHFVYTYIAPWQITWGSAFHAFAQPFAVPSAMLFLQAVVSAVFSTPLNPFLGSAIFITSYVRPVKFWERDYTKRVDHSNTRLASQLDRNPSDDNNLNSIFYEHLTRSLQHSLCGDLLLGRWGNFSTGDCFILASDYLNALVHLIEIGNGLVTFQLRGLEFRTYCQQREVEAITEGVEEDEGCCCCEPGHLPHFLSFNAAFGQRWLAWEVLVTKYVLEGYSITDNSAASMLQVFDLRRILTTYYVKGIIFYVIASCKLEEWLANEAMKEGLRGCGERNYVDLDPTFNPNIDEDYDHRLAGISRDSFCGVYLGWIQYCNSRRAKLQPLDCEKNSPLVLLCFGLCVLGRRALGTAAHHMSNLESFLYGLHALFKGDFRISSVRDEWIFADMELFRKVVVPGIRMSLKLHQDHFTSPDEYDEPAVLYEAISSHQQNLVIAHEGDPAWRSAVLSNSPSLLALRHVLDEGTNEYKIIMLNRRYLSFRVIKVNKECVRGLWAGQQQELVFLRNRNPERGSIQNAKQALRNMINSSCDQPIGYPIYVSPLTTSYCNSHPQLGHILGGPISIASIRNFLFSTWHLRKGCGAGCNSGGNIEDSEAGGLSSGNGTGGDSQQSSMSQGGMSGPAPPRSYPLHSLTSQSSQSVQSGLVRHSPARASMASQSSSYRYSSSRHSSLRTSTTALEPCRRSSTSQLSLRTLPTSLHLRLGSTSDPAGPSSSLSSHSIPPCKRHTLVGLLSSDGVCTAVTDSLGHHHQHHPQQHNPAVSTVRRDDISYRVQQIVDATQVLESIHLSKRKELQWPDEGLRLRAGRTCWRDWSPTEGMEGHLQVIHRWVPCSRDPANRSHIDKTILLVQVEDKLVPIMEVGVIELGAEV</sequence>
<dbReference type="PANTHER" id="PTHR12372:SF2">
    <property type="entry name" value="PECANEX-LIKE PROTEIN 1"/>
    <property type="match status" value="1"/>
</dbReference>
<evidence type="ECO:0000256" key="1">
    <source>
        <dbReference type="ARBA" id="ARBA00004141"/>
    </source>
</evidence>
<dbReference type="Proteomes" id="UP000265200">
    <property type="component" value="Chromosome 22"/>
</dbReference>
<feature type="transmembrane region" description="Helical" evidence="6">
    <location>
        <begin position="1064"/>
        <end position="1086"/>
    </location>
</feature>
<dbReference type="InterPro" id="IPR039797">
    <property type="entry name" value="Pecanex"/>
</dbReference>
<dbReference type="InterPro" id="IPR007735">
    <property type="entry name" value="Pecanex_C"/>
</dbReference>
<comment type="similarity">
    <text evidence="2 6">Belongs to the pecanex family.</text>
</comment>
<feature type="region of interest" description="Disordered" evidence="7">
    <location>
        <begin position="1842"/>
        <end position="1969"/>
    </location>
</feature>
<comment type="subcellular location">
    <subcellularLocation>
        <location evidence="1 6">Membrane</location>
        <topology evidence="1 6">Multi-pass membrane protein</topology>
    </subcellularLocation>
</comment>
<evidence type="ECO:0000256" key="7">
    <source>
        <dbReference type="SAM" id="MobiDB-lite"/>
    </source>
</evidence>
<feature type="domain" description="Pecanex C-terminal" evidence="8">
    <location>
        <begin position="1577"/>
        <end position="1801"/>
    </location>
</feature>
<feature type="transmembrane region" description="Helical" evidence="6">
    <location>
        <begin position="991"/>
        <end position="1011"/>
    </location>
</feature>
<feature type="compositionally biased region" description="Polar residues" evidence="7">
    <location>
        <begin position="360"/>
        <end position="376"/>
    </location>
</feature>
<evidence type="ECO:0000313" key="9">
    <source>
        <dbReference type="Ensembl" id="ENSORLP00015000140.1"/>
    </source>
</evidence>
<keyword evidence="5 6" id="KW-0472">Membrane</keyword>
<feature type="transmembrane region" description="Helical" evidence="6">
    <location>
        <begin position="956"/>
        <end position="979"/>
    </location>
</feature>
<feature type="region of interest" description="Disordered" evidence="7">
    <location>
        <begin position="619"/>
        <end position="641"/>
    </location>
</feature>
<reference evidence="9 10" key="2">
    <citation type="submission" date="2017-04" db="EMBL/GenBank/DDBJ databases">
        <title>CpG methylation of centromeres and impact of large insertions on vertebrate speciation.</title>
        <authorList>
            <person name="Ichikawa K."/>
            <person name="Yoshimura J."/>
            <person name="Morishita S."/>
        </authorList>
    </citation>
    <scope>NUCLEOTIDE SEQUENCE</scope>
    <source>
        <strain evidence="9 10">HSOK</strain>
    </source>
</reference>
<reference key="1">
    <citation type="journal article" date="2007" name="Nature">
        <title>The medaka draft genome and insights into vertebrate genome evolution.</title>
        <authorList>
            <person name="Kasahara M."/>
            <person name="Naruse K."/>
            <person name="Sasaki S."/>
            <person name="Nakatani Y."/>
            <person name="Qu W."/>
            <person name="Ahsan B."/>
            <person name="Yamada T."/>
            <person name="Nagayasu Y."/>
            <person name="Doi K."/>
            <person name="Kasai Y."/>
            <person name="Jindo T."/>
            <person name="Kobayashi D."/>
            <person name="Shimada A."/>
            <person name="Toyoda A."/>
            <person name="Kuroki Y."/>
            <person name="Fujiyama A."/>
            <person name="Sasaki T."/>
            <person name="Shimizu A."/>
            <person name="Asakawa S."/>
            <person name="Shimizu N."/>
            <person name="Hashimoto S."/>
            <person name="Yang J."/>
            <person name="Lee Y."/>
            <person name="Matsushima K."/>
            <person name="Sugano S."/>
            <person name="Sakaizumi M."/>
            <person name="Narita T."/>
            <person name="Ohishi K."/>
            <person name="Haga S."/>
            <person name="Ohta F."/>
            <person name="Nomoto H."/>
            <person name="Nogata K."/>
            <person name="Morishita T."/>
            <person name="Endo T."/>
            <person name="Shin-I T."/>
            <person name="Takeda H."/>
            <person name="Morishita S."/>
            <person name="Kohara Y."/>
        </authorList>
    </citation>
    <scope>NUCLEOTIDE SEQUENCE [LARGE SCALE GENOMIC DNA]</scope>
    <source>
        <strain>Hd-rR</strain>
    </source>
</reference>
<accession>A0A3P9GXC6</accession>
<feature type="region of interest" description="Disordered" evidence="7">
    <location>
        <begin position="100"/>
        <end position="124"/>
    </location>
</feature>
<evidence type="ECO:0000259" key="8">
    <source>
        <dbReference type="Pfam" id="PF05041"/>
    </source>
</evidence>
<evidence type="ECO:0000256" key="4">
    <source>
        <dbReference type="ARBA" id="ARBA00022989"/>
    </source>
</evidence>
<feature type="compositionally biased region" description="Polar residues" evidence="7">
    <location>
        <begin position="478"/>
        <end position="490"/>
    </location>
</feature>
<keyword evidence="3 6" id="KW-0812">Transmembrane</keyword>
<dbReference type="Pfam" id="PF05041">
    <property type="entry name" value="Pecanex_C"/>
    <property type="match status" value="1"/>
</dbReference>
<feature type="compositionally biased region" description="Low complexity" evidence="7">
    <location>
        <begin position="555"/>
        <end position="565"/>
    </location>
</feature>
<protein>
    <recommendedName>
        <fullName evidence="6">Pecanex-like protein</fullName>
    </recommendedName>
</protein>
<dbReference type="GO" id="GO:0016020">
    <property type="term" value="C:membrane"/>
    <property type="evidence" value="ECO:0007669"/>
    <property type="project" value="UniProtKB-SubCell"/>
</dbReference>
<evidence type="ECO:0000256" key="3">
    <source>
        <dbReference type="ARBA" id="ARBA00022692"/>
    </source>
</evidence>
<feature type="compositionally biased region" description="Low complexity" evidence="7">
    <location>
        <begin position="336"/>
        <end position="354"/>
    </location>
</feature>
<name>A0A3P9GXC6_ORYLA</name>
<feature type="transmembrane region" description="Helical" evidence="6">
    <location>
        <begin position="917"/>
        <end position="944"/>
    </location>
</feature>
<feature type="region of interest" description="Disordered" evidence="7">
    <location>
        <begin position="521"/>
        <end position="568"/>
    </location>
</feature>
<evidence type="ECO:0000256" key="5">
    <source>
        <dbReference type="ARBA" id="ARBA00023136"/>
    </source>
</evidence>
<organism evidence="9 10">
    <name type="scientific">Oryzias latipes</name>
    <name type="common">Japanese rice fish</name>
    <name type="synonym">Japanese killifish</name>
    <dbReference type="NCBI Taxonomy" id="8090"/>
    <lineage>
        <taxon>Eukaryota</taxon>
        <taxon>Metazoa</taxon>
        <taxon>Chordata</taxon>
        <taxon>Craniata</taxon>
        <taxon>Vertebrata</taxon>
        <taxon>Euteleostomi</taxon>
        <taxon>Actinopterygii</taxon>
        <taxon>Neopterygii</taxon>
        <taxon>Teleostei</taxon>
        <taxon>Neoteleostei</taxon>
        <taxon>Acanthomorphata</taxon>
        <taxon>Ovalentaria</taxon>
        <taxon>Atherinomorphae</taxon>
        <taxon>Beloniformes</taxon>
        <taxon>Adrianichthyidae</taxon>
        <taxon>Oryziinae</taxon>
        <taxon>Oryzias</taxon>
    </lineage>
</organism>
<feature type="compositionally biased region" description="Basic and acidic residues" evidence="7">
    <location>
        <begin position="287"/>
        <end position="306"/>
    </location>
</feature>
<evidence type="ECO:0000256" key="2">
    <source>
        <dbReference type="ARBA" id="ARBA00010170"/>
    </source>
</evidence>
<feature type="transmembrane region" description="Helical" evidence="6">
    <location>
        <begin position="1092"/>
        <end position="1109"/>
    </location>
</feature>
<evidence type="ECO:0000313" key="10">
    <source>
        <dbReference type="Proteomes" id="UP000265200"/>
    </source>
</evidence>
<feature type="transmembrane region" description="Helical" evidence="6">
    <location>
        <begin position="36"/>
        <end position="52"/>
    </location>
</feature>
<feature type="region of interest" description="Disordered" evidence="7">
    <location>
        <begin position="270"/>
        <end position="507"/>
    </location>
</feature>
<comment type="caution">
    <text evidence="6">Lacks conserved residue(s) required for the propagation of feature annotation.</text>
</comment>
<keyword evidence="4 6" id="KW-1133">Transmembrane helix</keyword>
<feature type="transmembrane region" description="Helical" evidence="6">
    <location>
        <begin position="808"/>
        <end position="827"/>
    </location>
</feature>
<reference evidence="9" key="3">
    <citation type="submission" date="2025-08" db="UniProtKB">
        <authorList>
            <consortium name="Ensembl"/>
        </authorList>
    </citation>
    <scope>IDENTIFICATION</scope>
    <source>
        <strain evidence="9">HSOK</strain>
    </source>
</reference>
<feature type="region of interest" description="Disordered" evidence="7">
    <location>
        <begin position="227"/>
        <end position="253"/>
    </location>
</feature>